<evidence type="ECO:0000313" key="1">
    <source>
        <dbReference type="EMBL" id="KAJ4469235.1"/>
    </source>
</evidence>
<protein>
    <submittedName>
        <fullName evidence="1">Uncharacterized protein</fullName>
    </submittedName>
</protein>
<accession>A0A9W8ZYS6</accession>
<name>A0A9W8ZYS6_9AGAR</name>
<dbReference type="Proteomes" id="UP001150266">
    <property type="component" value="Unassembled WGS sequence"/>
</dbReference>
<organism evidence="1 2">
    <name type="scientific">Lentinula aciculospora</name>
    <dbReference type="NCBI Taxonomy" id="153920"/>
    <lineage>
        <taxon>Eukaryota</taxon>
        <taxon>Fungi</taxon>
        <taxon>Dikarya</taxon>
        <taxon>Basidiomycota</taxon>
        <taxon>Agaricomycotina</taxon>
        <taxon>Agaricomycetes</taxon>
        <taxon>Agaricomycetidae</taxon>
        <taxon>Agaricales</taxon>
        <taxon>Marasmiineae</taxon>
        <taxon>Omphalotaceae</taxon>
        <taxon>Lentinula</taxon>
    </lineage>
</organism>
<evidence type="ECO:0000313" key="2">
    <source>
        <dbReference type="Proteomes" id="UP001150266"/>
    </source>
</evidence>
<keyword evidence="2" id="KW-1185">Reference proteome</keyword>
<sequence length="170" mass="19125">MKRIQHRFFFSSACYQQATKTDSQSYFAVKVYSENPDARYAHRPVRRLTSQELCTSDSNSILFVIGGQGENFDGCLDSEGYCVCGRPFATSSRPEQEYFACLRPSGITCKCIPLNFPQNSLRRSPSYHPLTTYPMPVSLLMGTISPDVLDSSHTIPTFPLNKRVAFLSVE</sequence>
<reference evidence="1" key="1">
    <citation type="submission" date="2022-08" db="EMBL/GenBank/DDBJ databases">
        <title>A Global Phylogenomic Analysis of the Shiitake Genus Lentinula.</title>
        <authorList>
            <consortium name="DOE Joint Genome Institute"/>
            <person name="Sierra-Patev S."/>
            <person name="Min B."/>
            <person name="Naranjo-Ortiz M."/>
            <person name="Looney B."/>
            <person name="Konkel Z."/>
            <person name="Slot J.C."/>
            <person name="Sakamoto Y."/>
            <person name="Steenwyk J.L."/>
            <person name="Rokas A."/>
            <person name="Carro J."/>
            <person name="Camarero S."/>
            <person name="Ferreira P."/>
            <person name="Molpeceres G."/>
            <person name="Ruiz-Duenas F.J."/>
            <person name="Serrano A."/>
            <person name="Henrissat B."/>
            <person name="Drula E."/>
            <person name="Hughes K.W."/>
            <person name="Mata J.L."/>
            <person name="Ishikawa N.K."/>
            <person name="Vargas-Isla R."/>
            <person name="Ushijima S."/>
            <person name="Smith C.A."/>
            <person name="Ahrendt S."/>
            <person name="Andreopoulos W."/>
            <person name="He G."/>
            <person name="Labutti K."/>
            <person name="Lipzen A."/>
            <person name="Ng V."/>
            <person name="Riley R."/>
            <person name="Sandor L."/>
            <person name="Barry K."/>
            <person name="Martinez A.T."/>
            <person name="Xiao Y."/>
            <person name="Gibbons J.G."/>
            <person name="Terashima K."/>
            <person name="Grigoriev I.V."/>
            <person name="Hibbett D.S."/>
        </authorList>
    </citation>
    <scope>NUCLEOTIDE SEQUENCE</scope>
    <source>
        <strain evidence="1">JLM2183</strain>
    </source>
</reference>
<dbReference type="EMBL" id="JAOTPV010000033">
    <property type="protein sequence ID" value="KAJ4469235.1"/>
    <property type="molecule type" value="Genomic_DNA"/>
</dbReference>
<proteinExistence type="predicted"/>
<gene>
    <name evidence="1" type="ORF">J3R30DRAFT_1578479</name>
</gene>
<comment type="caution">
    <text evidence="1">The sequence shown here is derived from an EMBL/GenBank/DDBJ whole genome shotgun (WGS) entry which is preliminary data.</text>
</comment>
<dbReference type="AlphaFoldDB" id="A0A9W8ZYS6"/>